<keyword evidence="4" id="KW-1185">Reference proteome</keyword>
<organism evidence="3 4">
    <name type="scientific">Listeria rustica</name>
    <dbReference type="NCBI Taxonomy" id="2713503"/>
    <lineage>
        <taxon>Bacteria</taxon>
        <taxon>Bacillati</taxon>
        <taxon>Bacillota</taxon>
        <taxon>Bacilli</taxon>
        <taxon>Bacillales</taxon>
        <taxon>Listeriaceae</taxon>
        <taxon>Listeria</taxon>
    </lineage>
</organism>
<keyword evidence="2" id="KW-0732">Signal</keyword>
<feature type="signal peptide" evidence="2">
    <location>
        <begin position="1"/>
        <end position="32"/>
    </location>
</feature>
<evidence type="ECO:0000313" key="3">
    <source>
        <dbReference type="EMBL" id="MBA3925389.1"/>
    </source>
</evidence>
<accession>A0A7W1T4P0</accession>
<comment type="caution">
    <text evidence="3">The sequence shown here is derived from an EMBL/GenBank/DDBJ whole genome shotgun (WGS) entry which is preliminary data.</text>
</comment>
<evidence type="ECO:0000256" key="2">
    <source>
        <dbReference type="SAM" id="SignalP"/>
    </source>
</evidence>
<evidence type="ECO:0008006" key="5">
    <source>
        <dbReference type="Google" id="ProtNLM"/>
    </source>
</evidence>
<keyword evidence="1" id="KW-0175">Coiled coil</keyword>
<proteinExistence type="predicted"/>
<dbReference type="AlphaFoldDB" id="A0A7W1T4P0"/>
<sequence>MKQSLRMLALGFLISAVLLLVFDTFFSSSAQAEKSADQKTTAETKDNSGYKKKYEDLLASQELAKSQAAEAQKAVAAKKKAEEEKAKQAANQVKKFTLVIKKGDPSSKAGNELQFAGIIKSGAEFDKFLRSNNYEKYVRDGSYAVDSNMTADQIAKIITHKN</sequence>
<name>A0A7W1T4P0_9LIST</name>
<protein>
    <recommendedName>
        <fullName evidence="5">Endolytic transglycosylase MltG</fullName>
    </recommendedName>
</protein>
<evidence type="ECO:0000313" key="4">
    <source>
        <dbReference type="Proteomes" id="UP000548787"/>
    </source>
</evidence>
<reference evidence="3 4" key="1">
    <citation type="submission" date="2020-08" db="EMBL/GenBank/DDBJ databases">
        <title>Listeria ohnekaius sp. nov. and Listeria portnoyii sp. nov. isolated from non-agricultural and natural environments.</title>
        <authorList>
            <person name="Weller D."/>
            <person name="Belias A.M."/>
            <person name="Liao J."/>
            <person name="Guo S."/>
            <person name="Orsi R.H."/>
            <person name="Wiedmann M."/>
        </authorList>
    </citation>
    <scope>NUCLEOTIDE SEQUENCE [LARGE SCALE GENOMIC DNA]</scope>
    <source>
        <strain evidence="3 4">FSL W9-0585</strain>
    </source>
</reference>
<feature type="chain" id="PRO_5030659233" description="Endolytic transglycosylase MltG" evidence="2">
    <location>
        <begin position="33"/>
        <end position="162"/>
    </location>
</feature>
<feature type="coiled-coil region" evidence="1">
    <location>
        <begin position="64"/>
        <end position="91"/>
    </location>
</feature>
<evidence type="ECO:0000256" key="1">
    <source>
        <dbReference type="SAM" id="Coils"/>
    </source>
</evidence>
<gene>
    <name evidence="3" type="ORF">HPK16_03450</name>
</gene>
<dbReference type="EMBL" id="JABJVM010000002">
    <property type="protein sequence ID" value="MBA3925389.1"/>
    <property type="molecule type" value="Genomic_DNA"/>
</dbReference>
<dbReference type="RefSeq" id="WP_181675613.1">
    <property type="nucleotide sequence ID" value="NZ_JABJVM010000002.1"/>
</dbReference>
<dbReference type="Gene3D" id="3.30.1490.480">
    <property type="entry name" value="Endolytic murein transglycosylase"/>
    <property type="match status" value="1"/>
</dbReference>
<dbReference type="Proteomes" id="UP000548787">
    <property type="component" value="Unassembled WGS sequence"/>
</dbReference>